<reference evidence="1 2" key="1">
    <citation type="submission" date="2020-08" db="EMBL/GenBank/DDBJ databases">
        <title>Bridging the membrane lipid divide: bacteria of the FCB group superphylum have the potential to synthesize archaeal ether lipids.</title>
        <authorList>
            <person name="Villanueva L."/>
            <person name="Von Meijenfeldt F.A.B."/>
            <person name="Westbye A.B."/>
            <person name="Yadav S."/>
            <person name="Hopmans E.C."/>
            <person name="Dutilh B.E."/>
            <person name="Sinninghe Damste J.S."/>
        </authorList>
    </citation>
    <scope>NUCLEOTIDE SEQUENCE [LARGE SCALE GENOMIC DNA]</scope>
    <source>
        <strain evidence="1">NIOZ-UU27</strain>
    </source>
</reference>
<sequence>MAKRKQTSSPSEKLFADDQIDMFEKSYEEQLKEEKNKPVECLGMTFENDEIRREYFLEKLCEKLKDPEFRKIEGFPFQAVQPRSNSWLRTHKNKDLVL</sequence>
<dbReference type="EMBL" id="JACNJD010000333">
    <property type="protein sequence ID" value="MBC8178977.1"/>
    <property type="molecule type" value="Genomic_DNA"/>
</dbReference>
<organism evidence="1 2">
    <name type="scientific">Candidatus Desulfacyla euxinica</name>
    <dbReference type="NCBI Taxonomy" id="2841693"/>
    <lineage>
        <taxon>Bacteria</taxon>
        <taxon>Deltaproteobacteria</taxon>
        <taxon>Candidatus Desulfacyla</taxon>
    </lineage>
</organism>
<dbReference type="Proteomes" id="UP000650524">
    <property type="component" value="Unassembled WGS sequence"/>
</dbReference>
<proteinExistence type="predicted"/>
<dbReference type="AlphaFoldDB" id="A0A8J6N2G9"/>
<name>A0A8J6N2G9_9DELT</name>
<gene>
    <name evidence="1" type="ORF">H8E19_16355</name>
</gene>
<evidence type="ECO:0000313" key="2">
    <source>
        <dbReference type="Proteomes" id="UP000650524"/>
    </source>
</evidence>
<protein>
    <submittedName>
        <fullName evidence="1">Uncharacterized protein</fullName>
    </submittedName>
</protein>
<accession>A0A8J6N2G9</accession>
<comment type="caution">
    <text evidence="1">The sequence shown here is derived from an EMBL/GenBank/DDBJ whole genome shotgun (WGS) entry which is preliminary data.</text>
</comment>
<evidence type="ECO:0000313" key="1">
    <source>
        <dbReference type="EMBL" id="MBC8178977.1"/>
    </source>
</evidence>